<dbReference type="EMBL" id="JAGKQM010000019">
    <property type="protein sequence ID" value="KAH0857523.1"/>
    <property type="molecule type" value="Genomic_DNA"/>
</dbReference>
<keyword evidence="2" id="KW-0472">Membrane</keyword>
<evidence type="ECO:0000256" key="3">
    <source>
        <dbReference type="SAM" id="MobiDB-lite"/>
    </source>
</evidence>
<gene>
    <name evidence="5" type="ORF">HID58_085784</name>
</gene>
<dbReference type="InterPro" id="IPR011009">
    <property type="entry name" value="Kinase-like_dom_sf"/>
</dbReference>
<reference evidence="5 6" key="1">
    <citation type="submission" date="2021-05" db="EMBL/GenBank/DDBJ databases">
        <title>Genome Assembly of Synthetic Allotetraploid Brassica napus Reveals Homoeologous Exchanges between Subgenomes.</title>
        <authorList>
            <person name="Davis J.T."/>
        </authorList>
    </citation>
    <scope>NUCLEOTIDE SEQUENCE [LARGE SCALE GENOMIC DNA]</scope>
    <source>
        <strain evidence="6">cv. Da-Ae</strain>
        <tissue evidence="5">Seedling</tissue>
    </source>
</reference>
<feature type="non-terminal residue" evidence="5">
    <location>
        <position position="1"/>
    </location>
</feature>
<evidence type="ECO:0000259" key="4">
    <source>
        <dbReference type="PROSITE" id="PS50011"/>
    </source>
</evidence>
<dbReference type="Proteomes" id="UP000824890">
    <property type="component" value="Unassembled WGS sequence"/>
</dbReference>
<dbReference type="InterPro" id="IPR050823">
    <property type="entry name" value="Plant_Ser_Thr_Prot_Kinase"/>
</dbReference>
<comment type="caution">
    <text evidence="5">The sequence shown here is derived from an EMBL/GenBank/DDBJ whole genome shotgun (WGS) entry which is preliminary data.</text>
</comment>
<dbReference type="PROSITE" id="PS50011">
    <property type="entry name" value="PROTEIN_KINASE_DOM"/>
    <property type="match status" value="1"/>
</dbReference>
<dbReference type="PANTHER" id="PTHR45621">
    <property type="entry name" value="OS01G0588500 PROTEIN-RELATED"/>
    <property type="match status" value="1"/>
</dbReference>
<keyword evidence="2" id="KW-1003">Cell membrane</keyword>
<dbReference type="SUPFAM" id="SSF56112">
    <property type="entry name" value="Protein kinase-like (PK-like)"/>
    <property type="match status" value="1"/>
</dbReference>
<evidence type="ECO:0000256" key="2">
    <source>
        <dbReference type="ARBA" id="ARBA00022475"/>
    </source>
</evidence>
<organism evidence="5 6">
    <name type="scientific">Brassica napus</name>
    <name type="common">Rape</name>
    <dbReference type="NCBI Taxonomy" id="3708"/>
    <lineage>
        <taxon>Eukaryota</taxon>
        <taxon>Viridiplantae</taxon>
        <taxon>Streptophyta</taxon>
        <taxon>Embryophyta</taxon>
        <taxon>Tracheophyta</taxon>
        <taxon>Spermatophyta</taxon>
        <taxon>Magnoliopsida</taxon>
        <taxon>eudicotyledons</taxon>
        <taxon>Gunneridae</taxon>
        <taxon>Pentapetalae</taxon>
        <taxon>rosids</taxon>
        <taxon>malvids</taxon>
        <taxon>Brassicales</taxon>
        <taxon>Brassicaceae</taxon>
        <taxon>Brassiceae</taxon>
        <taxon>Brassica</taxon>
    </lineage>
</organism>
<evidence type="ECO:0000313" key="5">
    <source>
        <dbReference type="EMBL" id="KAH0857523.1"/>
    </source>
</evidence>
<evidence type="ECO:0000256" key="1">
    <source>
        <dbReference type="ARBA" id="ARBA00004236"/>
    </source>
</evidence>
<sequence length="269" mass="29951">CSKLTFDYFHMQSEVILLGQLKHPNPVKLIGYCCEEEEIVLIYEFMPRGSLENHLFKRISISLPWVTRFKIAVAAAKVYVIIIFNQDFTAKLSDFGLATMGPEGSKSHVTTRVMGTYGYAAPENVSPGNLTTKSDVYSYGVVLLELLTGRRATDKSWPKNQQNIIDWAKPYLTSSRRLRCVMDQRLASQYSVKADKDTALLALQCVSPNPKDRPKMPAVLFSESVTFAHMAVSSGHWPPSPRSQGGKVSLKVRGDNRSGRKSASGSLRT</sequence>
<protein>
    <recommendedName>
        <fullName evidence="4">Protein kinase domain-containing protein</fullName>
    </recommendedName>
</protein>
<dbReference type="Gene3D" id="3.30.200.20">
    <property type="entry name" value="Phosphorylase Kinase, domain 1"/>
    <property type="match status" value="1"/>
</dbReference>
<feature type="domain" description="Protein kinase" evidence="4">
    <location>
        <begin position="1"/>
        <end position="232"/>
    </location>
</feature>
<accession>A0ABQ7XNS5</accession>
<proteinExistence type="predicted"/>
<dbReference type="Gene3D" id="1.10.510.10">
    <property type="entry name" value="Transferase(Phosphotransferase) domain 1"/>
    <property type="match status" value="1"/>
</dbReference>
<name>A0ABQ7XNS5_BRANA</name>
<keyword evidence="6" id="KW-1185">Reference proteome</keyword>
<evidence type="ECO:0000313" key="6">
    <source>
        <dbReference type="Proteomes" id="UP000824890"/>
    </source>
</evidence>
<dbReference type="Pfam" id="PF07714">
    <property type="entry name" value="PK_Tyr_Ser-Thr"/>
    <property type="match status" value="1"/>
</dbReference>
<feature type="region of interest" description="Disordered" evidence="3">
    <location>
        <begin position="232"/>
        <end position="269"/>
    </location>
</feature>
<comment type="subcellular location">
    <subcellularLocation>
        <location evidence="1">Cell membrane</location>
    </subcellularLocation>
</comment>
<dbReference type="InterPro" id="IPR000719">
    <property type="entry name" value="Prot_kinase_dom"/>
</dbReference>
<dbReference type="InterPro" id="IPR001245">
    <property type="entry name" value="Ser-Thr/Tyr_kinase_cat_dom"/>
</dbReference>